<keyword evidence="3" id="KW-1185">Reference proteome</keyword>
<name>A0A5N5L3V9_PANHP</name>
<evidence type="ECO:0000313" key="2">
    <source>
        <dbReference type="EMBL" id="KAB5537178.1"/>
    </source>
</evidence>
<sequence length="69" mass="7416">MPLRVYWLLLLNLAVNISAETVYSSGSQYGREIGNLAEAERTPATSESLPQEVSCSGVKGQGPCSEMLL</sequence>
<reference evidence="2 3" key="1">
    <citation type="submission" date="2019-06" db="EMBL/GenBank/DDBJ databases">
        <title>A chromosome-scale genome assembly of the striped catfish, Pangasianodon hypophthalmus.</title>
        <authorList>
            <person name="Wen M."/>
            <person name="Zahm M."/>
            <person name="Roques C."/>
            <person name="Cabau C."/>
            <person name="Klopp C."/>
            <person name="Donnadieu C."/>
            <person name="Jouanno E."/>
            <person name="Avarre J.-C."/>
            <person name="Campet M."/>
            <person name="Ha T.T.T."/>
            <person name="Dugue R."/>
            <person name="Lampietro C."/>
            <person name="Louis A."/>
            <person name="Herpin A."/>
            <person name="Echchiki A."/>
            <person name="Berthelot C."/>
            <person name="Parey E."/>
            <person name="Roest-Crollius H."/>
            <person name="Braasch I."/>
            <person name="Postlethwait J."/>
            <person name="Bobe J."/>
            <person name="Montfort J."/>
            <person name="Bouchez O."/>
            <person name="Begum T."/>
            <person name="Schartl M."/>
            <person name="Guiguen Y."/>
        </authorList>
    </citation>
    <scope>NUCLEOTIDE SEQUENCE [LARGE SCALE GENOMIC DNA]</scope>
    <source>
        <strain evidence="2 3">Indonesia</strain>
        <tissue evidence="2">Blood</tissue>
    </source>
</reference>
<protein>
    <submittedName>
        <fullName evidence="2">Uncharacterized protein</fullName>
    </submittedName>
</protein>
<organism evidence="2 3">
    <name type="scientific">Pangasianodon hypophthalmus</name>
    <name type="common">Striped catfish</name>
    <name type="synonym">Helicophagus hypophthalmus</name>
    <dbReference type="NCBI Taxonomy" id="310915"/>
    <lineage>
        <taxon>Eukaryota</taxon>
        <taxon>Metazoa</taxon>
        <taxon>Chordata</taxon>
        <taxon>Craniata</taxon>
        <taxon>Vertebrata</taxon>
        <taxon>Euteleostomi</taxon>
        <taxon>Actinopterygii</taxon>
        <taxon>Neopterygii</taxon>
        <taxon>Teleostei</taxon>
        <taxon>Ostariophysi</taxon>
        <taxon>Siluriformes</taxon>
        <taxon>Pangasiidae</taxon>
        <taxon>Pangasianodon</taxon>
    </lineage>
</organism>
<accession>A0A5N5L3V9</accession>
<evidence type="ECO:0000256" key="1">
    <source>
        <dbReference type="SAM" id="SignalP"/>
    </source>
</evidence>
<dbReference type="EMBL" id="VFJC01000021">
    <property type="protein sequence ID" value="KAB5537178.1"/>
    <property type="molecule type" value="Genomic_DNA"/>
</dbReference>
<gene>
    <name evidence="2" type="ORF">PHYPO_G00115890</name>
</gene>
<dbReference type="AlphaFoldDB" id="A0A5N5L3V9"/>
<comment type="caution">
    <text evidence="2">The sequence shown here is derived from an EMBL/GenBank/DDBJ whole genome shotgun (WGS) entry which is preliminary data.</text>
</comment>
<proteinExistence type="predicted"/>
<dbReference type="Proteomes" id="UP000327468">
    <property type="component" value="Chromosome 20"/>
</dbReference>
<feature type="signal peptide" evidence="1">
    <location>
        <begin position="1"/>
        <end position="19"/>
    </location>
</feature>
<keyword evidence="1" id="KW-0732">Signal</keyword>
<feature type="chain" id="PRO_5024297587" evidence="1">
    <location>
        <begin position="20"/>
        <end position="69"/>
    </location>
</feature>
<evidence type="ECO:0000313" key="3">
    <source>
        <dbReference type="Proteomes" id="UP000327468"/>
    </source>
</evidence>